<evidence type="ECO:0000256" key="2">
    <source>
        <dbReference type="PROSITE-ProRule" id="PRU00259"/>
    </source>
</evidence>
<feature type="repeat" description="ARM" evidence="2">
    <location>
        <begin position="381"/>
        <end position="425"/>
    </location>
</feature>
<evidence type="ECO:0000259" key="3">
    <source>
        <dbReference type="Pfam" id="PF23744"/>
    </source>
</evidence>
<proteinExistence type="predicted"/>
<evidence type="ECO:0000313" key="5">
    <source>
        <dbReference type="Proteomes" id="UP000678393"/>
    </source>
</evidence>
<accession>A0A8S4A7E3</accession>
<dbReference type="OrthoDB" id="7537227at2759"/>
<dbReference type="PANTHER" id="PTHR22895:SF0">
    <property type="entry name" value="ARMADILLO REPEAT-CONTAINING PROTEIN 6"/>
    <property type="match status" value="1"/>
</dbReference>
<dbReference type="InterPro" id="IPR000225">
    <property type="entry name" value="Armadillo"/>
</dbReference>
<dbReference type="InterPro" id="IPR056597">
    <property type="entry name" value="ARM_LRRK2"/>
</dbReference>
<organism evidence="4 5">
    <name type="scientific">Candidula unifasciata</name>
    <dbReference type="NCBI Taxonomy" id="100452"/>
    <lineage>
        <taxon>Eukaryota</taxon>
        <taxon>Metazoa</taxon>
        <taxon>Spiralia</taxon>
        <taxon>Lophotrochozoa</taxon>
        <taxon>Mollusca</taxon>
        <taxon>Gastropoda</taxon>
        <taxon>Heterobranchia</taxon>
        <taxon>Euthyneura</taxon>
        <taxon>Panpulmonata</taxon>
        <taxon>Eupulmonata</taxon>
        <taxon>Stylommatophora</taxon>
        <taxon>Helicina</taxon>
        <taxon>Helicoidea</taxon>
        <taxon>Geomitridae</taxon>
        <taxon>Candidula</taxon>
    </lineage>
</organism>
<evidence type="ECO:0000313" key="4">
    <source>
        <dbReference type="EMBL" id="CAG5136520.1"/>
    </source>
</evidence>
<dbReference type="PANTHER" id="PTHR22895">
    <property type="entry name" value="ARMADILLO REPEAT-CONTAINING PROTEIN 6"/>
    <property type="match status" value="1"/>
</dbReference>
<dbReference type="InterPro" id="IPR011989">
    <property type="entry name" value="ARM-like"/>
</dbReference>
<dbReference type="SMART" id="SM00185">
    <property type="entry name" value="ARM"/>
    <property type="match status" value="6"/>
</dbReference>
<dbReference type="AlphaFoldDB" id="A0A8S4A7E3"/>
<keyword evidence="5" id="KW-1185">Reference proteome</keyword>
<dbReference type="Proteomes" id="UP000678393">
    <property type="component" value="Unassembled WGS sequence"/>
</dbReference>
<feature type="domain" description="LRRK2 ARM repeat" evidence="3">
    <location>
        <begin position="146"/>
        <end position="369"/>
    </location>
</feature>
<name>A0A8S4A7E3_9EUPU</name>
<dbReference type="PROSITE" id="PS50176">
    <property type="entry name" value="ARM_REPEAT"/>
    <property type="match status" value="1"/>
</dbReference>
<dbReference type="Pfam" id="PF23744">
    <property type="entry name" value="ARM_LRRK2"/>
    <property type="match status" value="1"/>
</dbReference>
<dbReference type="EMBL" id="CAJHNH020008541">
    <property type="protein sequence ID" value="CAG5136520.1"/>
    <property type="molecule type" value="Genomic_DNA"/>
</dbReference>
<protein>
    <recommendedName>
        <fullName evidence="3">LRRK2 ARM repeat domain-containing protein</fullName>
    </recommendedName>
</protein>
<dbReference type="InterPro" id="IPR016024">
    <property type="entry name" value="ARM-type_fold"/>
</dbReference>
<sequence length="611" mass="66596">MKSFPDKEELQHDACLSLLKMASASESNCVHILQHDGISAISAAMRHHSENAEIVKVLFRTVAFISTAVDLASQLVSGGMHSDILSAMSRHASNIEIVREGCFIIGNLLVTVEAVHQVMLVGGVHTIISMVEMFPDDEKILENACRTIGSFAIYDETCQDIASAGATSAVLAAMQSPNSNVTVAECGCWALASLTATDATCEEIVRLECIRVILDAIQEYPKVENLQEYGCRVLYNMSSCESTVEFVSSQPVVSLLQKALVNFPDSVELLEIVLITISQVMLGEDMYRNLAESKCIQEIIKAMMNLPENQLIQEHGCKIIGNMAVHDDLRKLVEGAGASKAVISAMLTLDSIADIQEVGCLALMNLTADSKDNKVRIKNAGAVPSLLNTLREFIKDTNIVLCALKALGNLVSLEEVCHLLLDEHGLETIVSLVSIHGNQPDILVFIAMVLCGVTELPDLKEEEAALIDQTLTGISTSIQNNPDVCLYVCQAIENLVKTDVGRITFMKENRMGVILSAMNTYTDNANIHRCCCKVIAVVTLYVDTKKRLITETTLKSVLKSMELFPMDVELQIIGCGTISCMVEKIAQNIMMMITWNPGQGSLHCLNGNLIK</sequence>
<reference evidence="4" key="1">
    <citation type="submission" date="2021-04" db="EMBL/GenBank/DDBJ databases">
        <authorList>
            <consortium name="Molecular Ecology Group"/>
        </authorList>
    </citation>
    <scope>NUCLEOTIDE SEQUENCE</scope>
</reference>
<evidence type="ECO:0000256" key="1">
    <source>
        <dbReference type="ARBA" id="ARBA00022737"/>
    </source>
</evidence>
<dbReference type="SUPFAM" id="SSF48371">
    <property type="entry name" value="ARM repeat"/>
    <property type="match status" value="3"/>
</dbReference>
<keyword evidence="1" id="KW-0677">Repeat</keyword>
<comment type="caution">
    <text evidence="4">The sequence shown here is derived from an EMBL/GenBank/DDBJ whole genome shotgun (WGS) entry which is preliminary data.</text>
</comment>
<dbReference type="Gene3D" id="1.25.10.10">
    <property type="entry name" value="Leucine-rich Repeat Variant"/>
    <property type="match status" value="4"/>
</dbReference>
<gene>
    <name evidence="4" type="ORF">CUNI_LOCUS22078</name>
</gene>